<dbReference type="AlphaFoldDB" id="A0A972VVT6"/>
<organism evidence="1 2">
    <name type="scientific">SAR86 cluster bacterium</name>
    <dbReference type="NCBI Taxonomy" id="2030880"/>
    <lineage>
        <taxon>Bacteria</taxon>
        <taxon>Pseudomonadati</taxon>
        <taxon>Pseudomonadota</taxon>
        <taxon>Gammaproteobacteria</taxon>
        <taxon>SAR86 cluster</taxon>
    </lineage>
</organism>
<protein>
    <submittedName>
        <fullName evidence="1">Uncharacterized protein</fullName>
    </submittedName>
</protein>
<accession>A0A972VVT6</accession>
<reference evidence="1" key="1">
    <citation type="submission" date="2020-05" db="EMBL/GenBank/DDBJ databases">
        <title>Sulfur intermediates as new biogeochemical hubs in an aquatic model microbial ecosystem.</title>
        <authorList>
            <person name="Vigneron A."/>
        </authorList>
    </citation>
    <scope>NUCLEOTIDE SEQUENCE</scope>
    <source>
        <strain evidence="1">Bin.250</strain>
    </source>
</reference>
<gene>
    <name evidence="1" type="ORF">HQ497_07425</name>
</gene>
<comment type="caution">
    <text evidence="1">The sequence shown here is derived from an EMBL/GenBank/DDBJ whole genome shotgun (WGS) entry which is preliminary data.</text>
</comment>
<evidence type="ECO:0000313" key="1">
    <source>
        <dbReference type="EMBL" id="NQV65178.1"/>
    </source>
</evidence>
<proteinExistence type="predicted"/>
<sequence length="77" mass="8581">MLQYLFDNLRRYNFYDANIAGAKKGTRRGYTQIASQGNGHLGAKALLTAGRFMAMTATWSFNSNNNSWVPISKSALM</sequence>
<dbReference type="Proteomes" id="UP000754644">
    <property type="component" value="Unassembled WGS sequence"/>
</dbReference>
<evidence type="ECO:0000313" key="2">
    <source>
        <dbReference type="Proteomes" id="UP000754644"/>
    </source>
</evidence>
<name>A0A972VVT6_9GAMM</name>
<dbReference type="EMBL" id="JABMOJ010000277">
    <property type="protein sequence ID" value="NQV65178.1"/>
    <property type="molecule type" value="Genomic_DNA"/>
</dbReference>